<keyword evidence="1" id="KW-1133">Transmembrane helix</keyword>
<protein>
    <submittedName>
        <fullName evidence="2">ABC transporter permease</fullName>
    </submittedName>
</protein>
<keyword evidence="1" id="KW-0472">Membrane</keyword>
<dbReference type="RefSeq" id="WP_118910861.1">
    <property type="nucleotide sequence ID" value="NZ_QOCS01000014.1"/>
</dbReference>
<dbReference type="Pfam" id="PF12730">
    <property type="entry name" value="ABC2_membrane_4"/>
    <property type="match status" value="1"/>
</dbReference>
<feature type="transmembrane region" description="Helical" evidence="1">
    <location>
        <begin position="176"/>
        <end position="197"/>
    </location>
</feature>
<name>A0A417Z5R7_9LACO</name>
<sequence>MITLIKQESYKLLKRPSTKFFVLFMIIFQAIIGFYAKNYPKNIAPKEAFMDNFYAPMLIAIFLISLGSTIITNEVQYGTLKTLLYRKYSYNQILISKWITLFLYAVSLYIISIFSSWLIKISFLGRQFQLTDHINKTQYVWQSWQATNISEFLTLVFLMSFVLLLATMFNNSTPAIIVGIMVYFAASIFSQLMYMLLDKIQWLKWSPINMMNLGAQLDNNHLERLTHLNLSTLTSGYLLYMIIFLLLGVVIFRKRNS</sequence>
<accession>A0A417Z5R7</accession>
<comment type="caution">
    <text evidence="2">The sequence shown here is derived from an EMBL/GenBank/DDBJ whole genome shotgun (WGS) entry which is preliminary data.</text>
</comment>
<gene>
    <name evidence="2" type="ORF">DS832_06505</name>
</gene>
<reference evidence="2 3" key="1">
    <citation type="submission" date="2018-07" db="EMBL/GenBank/DDBJ databases">
        <title>Genome sequences of six Lactobacillus spp. isolated from bumble bee guts.</title>
        <authorList>
            <person name="Motta E.V.S."/>
            <person name="Moran N.A."/>
        </authorList>
    </citation>
    <scope>NUCLEOTIDE SEQUENCE [LARGE SCALE GENOMIC DNA]</scope>
    <source>
        <strain evidence="2 3">LV-8.1</strain>
    </source>
</reference>
<feature type="transmembrane region" description="Helical" evidence="1">
    <location>
        <begin position="234"/>
        <end position="252"/>
    </location>
</feature>
<feature type="transmembrane region" description="Helical" evidence="1">
    <location>
        <begin position="20"/>
        <end position="36"/>
    </location>
</feature>
<evidence type="ECO:0000313" key="3">
    <source>
        <dbReference type="Proteomes" id="UP000284822"/>
    </source>
</evidence>
<feature type="transmembrane region" description="Helical" evidence="1">
    <location>
        <begin position="149"/>
        <end position="169"/>
    </location>
</feature>
<dbReference type="AlphaFoldDB" id="A0A417Z5R7"/>
<organism evidence="2 3">
    <name type="scientific">Bombilactobacillus bombi</name>
    <dbReference type="NCBI Taxonomy" id="1303590"/>
    <lineage>
        <taxon>Bacteria</taxon>
        <taxon>Bacillati</taxon>
        <taxon>Bacillota</taxon>
        <taxon>Bacilli</taxon>
        <taxon>Lactobacillales</taxon>
        <taxon>Lactobacillaceae</taxon>
        <taxon>Bombilactobacillus</taxon>
    </lineage>
</organism>
<dbReference type="PANTHER" id="PTHR37305">
    <property type="entry name" value="INTEGRAL MEMBRANE PROTEIN-RELATED"/>
    <property type="match status" value="1"/>
</dbReference>
<feature type="transmembrane region" description="Helical" evidence="1">
    <location>
        <begin position="98"/>
        <end position="119"/>
    </location>
</feature>
<evidence type="ECO:0000313" key="2">
    <source>
        <dbReference type="EMBL" id="RHW46002.1"/>
    </source>
</evidence>
<proteinExistence type="predicted"/>
<dbReference type="PANTHER" id="PTHR37305:SF1">
    <property type="entry name" value="MEMBRANE PROTEIN"/>
    <property type="match status" value="1"/>
</dbReference>
<dbReference type="EMBL" id="QOCS01000014">
    <property type="protein sequence ID" value="RHW46002.1"/>
    <property type="molecule type" value="Genomic_DNA"/>
</dbReference>
<evidence type="ECO:0000256" key="1">
    <source>
        <dbReference type="SAM" id="Phobius"/>
    </source>
</evidence>
<feature type="transmembrane region" description="Helical" evidence="1">
    <location>
        <begin position="56"/>
        <end position="77"/>
    </location>
</feature>
<dbReference type="Proteomes" id="UP000284822">
    <property type="component" value="Unassembled WGS sequence"/>
</dbReference>
<keyword evidence="1" id="KW-0812">Transmembrane</keyword>